<organism evidence="1 2">
    <name type="scientific">Paspalum notatum var. saurae</name>
    <dbReference type="NCBI Taxonomy" id="547442"/>
    <lineage>
        <taxon>Eukaryota</taxon>
        <taxon>Viridiplantae</taxon>
        <taxon>Streptophyta</taxon>
        <taxon>Embryophyta</taxon>
        <taxon>Tracheophyta</taxon>
        <taxon>Spermatophyta</taxon>
        <taxon>Magnoliopsida</taxon>
        <taxon>Liliopsida</taxon>
        <taxon>Poales</taxon>
        <taxon>Poaceae</taxon>
        <taxon>PACMAD clade</taxon>
        <taxon>Panicoideae</taxon>
        <taxon>Andropogonodae</taxon>
        <taxon>Paspaleae</taxon>
        <taxon>Paspalinae</taxon>
        <taxon>Paspalum</taxon>
    </lineage>
</organism>
<protein>
    <submittedName>
        <fullName evidence="1">Uncharacterized protein</fullName>
    </submittedName>
</protein>
<keyword evidence="2" id="KW-1185">Reference proteome</keyword>
<accession>A0AAQ3T130</accession>
<proteinExistence type="predicted"/>
<dbReference type="EMBL" id="CP144747">
    <property type="protein sequence ID" value="WVZ64679.1"/>
    <property type="molecule type" value="Genomic_DNA"/>
</dbReference>
<evidence type="ECO:0000313" key="2">
    <source>
        <dbReference type="Proteomes" id="UP001341281"/>
    </source>
</evidence>
<sequence length="151" mass="16975">MLYAWNTVGMKLCARRVLSFLRRYALEATAHEFERQTAAVFSPYHLDFLVMSGRWSDVNAYVYDFFTPLDGTPRSSEASAFLMCLHVYTVLGGIDAAAGDERHAKGVRTMYPLLDAAAAQSKPAVASLHAMFHRELQRPPRREIAESLSDM</sequence>
<dbReference type="Proteomes" id="UP001341281">
    <property type="component" value="Chromosome 03"/>
</dbReference>
<dbReference type="PANTHER" id="PTHR36478:SF18">
    <property type="entry name" value="LISH DOMAIN-CONTAINING PROTEIN"/>
    <property type="match status" value="1"/>
</dbReference>
<name>A0AAQ3T130_PASNO</name>
<gene>
    <name evidence="1" type="ORF">U9M48_014169</name>
</gene>
<dbReference type="AlphaFoldDB" id="A0AAQ3T130"/>
<dbReference type="PANTHER" id="PTHR36478">
    <property type="entry name" value="OS04G0614237 PROTEIN-RELATED"/>
    <property type="match status" value="1"/>
</dbReference>
<evidence type="ECO:0000313" key="1">
    <source>
        <dbReference type="EMBL" id="WVZ64679.1"/>
    </source>
</evidence>
<reference evidence="1 2" key="1">
    <citation type="submission" date="2024-02" db="EMBL/GenBank/DDBJ databases">
        <title>High-quality chromosome-scale genome assembly of Pensacola bahiagrass (Paspalum notatum Flugge var. saurae).</title>
        <authorList>
            <person name="Vega J.M."/>
            <person name="Podio M."/>
            <person name="Orjuela J."/>
            <person name="Siena L.A."/>
            <person name="Pessino S.C."/>
            <person name="Combes M.C."/>
            <person name="Mariac C."/>
            <person name="Albertini E."/>
            <person name="Pupilli F."/>
            <person name="Ortiz J.P.A."/>
            <person name="Leblanc O."/>
        </authorList>
    </citation>
    <scope>NUCLEOTIDE SEQUENCE [LARGE SCALE GENOMIC DNA]</scope>
    <source>
        <strain evidence="1">R1</strain>
        <tissue evidence="1">Leaf</tissue>
    </source>
</reference>